<feature type="domain" description="C2H2-type" evidence="2">
    <location>
        <begin position="31"/>
        <end position="52"/>
    </location>
</feature>
<reference evidence="5" key="3">
    <citation type="submission" date="2025-04" db="UniProtKB">
        <authorList>
            <consortium name="RefSeq"/>
        </authorList>
    </citation>
    <scope>IDENTIFICATION</scope>
    <source>
        <strain evidence="5">CBS 781.70</strain>
    </source>
</reference>
<organism evidence="3">
    <name type="scientific">Eremomyces bilateralis CBS 781.70</name>
    <dbReference type="NCBI Taxonomy" id="1392243"/>
    <lineage>
        <taxon>Eukaryota</taxon>
        <taxon>Fungi</taxon>
        <taxon>Dikarya</taxon>
        <taxon>Ascomycota</taxon>
        <taxon>Pezizomycotina</taxon>
        <taxon>Dothideomycetes</taxon>
        <taxon>Dothideomycetes incertae sedis</taxon>
        <taxon>Eremomycetales</taxon>
        <taxon>Eremomycetaceae</taxon>
        <taxon>Eremomyces</taxon>
    </lineage>
</organism>
<dbReference type="GeneID" id="54417070"/>
<evidence type="ECO:0000259" key="2">
    <source>
        <dbReference type="PROSITE" id="PS00028"/>
    </source>
</evidence>
<evidence type="ECO:0000313" key="4">
    <source>
        <dbReference type="Proteomes" id="UP000504638"/>
    </source>
</evidence>
<dbReference type="InterPro" id="IPR013087">
    <property type="entry name" value="Znf_C2H2_type"/>
</dbReference>
<gene>
    <name evidence="3 5" type="ORF">P152DRAFT_399045</name>
</gene>
<dbReference type="PROSITE" id="PS00028">
    <property type="entry name" value="ZINC_FINGER_C2H2_1"/>
    <property type="match status" value="1"/>
</dbReference>
<reference evidence="3 5" key="1">
    <citation type="submission" date="2020-01" db="EMBL/GenBank/DDBJ databases">
        <authorList>
            <consortium name="DOE Joint Genome Institute"/>
            <person name="Haridas S."/>
            <person name="Albert R."/>
            <person name="Binder M."/>
            <person name="Bloem J."/>
            <person name="Labutti K."/>
            <person name="Salamov A."/>
            <person name="Andreopoulos B."/>
            <person name="Baker S.E."/>
            <person name="Barry K."/>
            <person name="Bills G."/>
            <person name="Bluhm B.H."/>
            <person name="Cannon C."/>
            <person name="Castanera R."/>
            <person name="Culley D.E."/>
            <person name="Daum C."/>
            <person name="Ezra D."/>
            <person name="Gonzalez J.B."/>
            <person name="Henrissat B."/>
            <person name="Kuo A."/>
            <person name="Liang C."/>
            <person name="Lipzen A."/>
            <person name="Lutzoni F."/>
            <person name="Magnuson J."/>
            <person name="Mondo S."/>
            <person name="Nolan M."/>
            <person name="Ohm R."/>
            <person name="Pangilinan J."/>
            <person name="Park H.-J."/>
            <person name="Ramirez L."/>
            <person name="Alfaro M."/>
            <person name="Sun H."/>
            <person name="Tritt A."/>
            <person name="Yoshinaga Y."/>
            <person name="Zwiers L.-H."/>
            <person name="Turgeon B.G."/>
            <person name="Goodwin S.B."/>
            <person name="Spatafora J.W."/>
            <person name="Crous P.W."/>
            <person name="Grigoriev I.V."/>
        </authorList>
    </citation>
    <scope>NUCLEOTIDE SEQUENCE</scope>
    <source>
        <strain evidence="3 5">CBS 781.70</strain>
    </source>
</reference>
<evidence type="ECO:0000313" key="5">
    <source>
        <dbReference type="RefSeq" id="XP_033533062.1"/>
    </source>
</evidence>
<dbReference type="SMART" id="SM00355">
    <property type="entry name" value="ZnF_C2H2"/>
    <property type="match status" value="2"/>
</dbReference>
<feature type="region of interest" description="Disordered" evidence="1">
    <location>
        <begin position="123"/>
        <end position="181"/>
    </location>
</feature>
<name>A0A6G1G0H5_9PEZI</name>
<evidence type="ECO:0000256" key="1">
    <source>
        <dbReference type="SAM" id="MobiDB-lite"/>
    </source>
</evidence>
<dbReference type="InterPro" id="IPR039258">
    <property type="entry name" value="ZNF511"/>
</dbReference>
<proteinExistence type="predicted"/>
<reference evidence="5" key="2">
    <citation type="submission" date="2020-04" db="EMBL/GenBank/DDBJ databases">
        <authorList>
            <consortium name="NCBI Genome Project"/>
        </authorList>
    </citation>
    <scope>NUCLEOTIDE SEQUENCE</scope>
    <source>
        <strain evidence="5">CBS 781.70</strain>
    </source>
</reference>
<dbReference type="RefSeq" id="XP_033533062.1">
    <property type="nucleotide sequence ID" value="XM_033676500.1"/>
</dbReference>
<dbReference type="OrthoDB" id="18440at2759"/>
<accession>A0A6G1G0H5</accession>
<keyword evidence="4" id="KW-1185">Reference proteome</keyword>
<protein>
    <recommendedName>
        <fullName evidence="2">C2H2-type domain-containing protein</fullName>
    </recommendedName>
</protein>
<dbReference type="EMBL" id="ML975161">
    <property type="protein sequence ID" value="KAF1811431.1"/>
    <property type="molecule type" value="Genomic_DNA"/>
</dbReference>
<dbReference type="Proteomes" id="UP000504638">
    <property type="component" value="Unplaced"/>
</dbReference>
<sequence length="241" mass="27881">MKCFLPPHRPLTFQTYEEYELHYTQAHRHRCAECMKNLPSDRYLELHIAENHNPINQARKERGESIYQCFVEGCDKVVETWWKRRLHCIDKHQYPRNYDFFIVNDGIDRRHSMLQPEWVTRRKLGEQQAKTSPSGSQRVVAAKNEGKRAILPGQSVSNAKSPRKSQGDNQKGAVDNDESDTDVVEADGDEMNEDYDFDQGNNNDVKDDAMTDLTTSMSSLKFVPRNIRFGRGRGRGGFANR</sequence>
<dbReference type="AlphaFoldDB" id="A0A6G1G0H5"/>
<dbReference type="PANTHER" id="PTHR21354">
    <property type="entry name" value="ZINC FINGER PROTEIN 511"/>
    <property type="match status" value="1"/>
</dbReference>
<dbReference type="PANTHER" id="PTHR21354:SF0">
    <property type="entry name" value="ZINC FINGER PROTEIN 511"/>
    <property type="match status" value="1"/>
</dbReference>
<feature type="compositionally biased region" description="Polar residues" evidence="1">
    <location>
        <begin position="128"/>
        <end position="137"/>
    </location>
</feature>
<evidence type="ECO:0000313" key="3">
    <source>
        <dbReference type="EMBL" id="KAF1811431.1"/>
    </source>
</evidence>
<feature type="region of interest" description="Disordered" evidence="1">
    <location>
        <begin position="189"/>
        <end position="208"/>
    </location>
</feature>